<keyword evidence="2" id="KW-0479">Metal-binding</keyword>
<dbReference type="Proteomes" id="UP000242561">
    <property type="component" value="Chromosome"/>
</dbReference>
<comment type="similarity">
    <text evidence="6">Belongs to the peptidase M48 family.</text>
</comment>
<keyword evidence="5 6" id="KW-0482">Metalloprotease</keyword>
<organism evidence="8 9">
    <name type="scientific">Sphingorhabdus lutea</name>
    <dbReference type="NCBI Taxonomy" id="1913578"/>
    <lineage>
        <taxon>Bacteria</taxon>
        <taxon>Pseudomonadati</taxon>
        <taxon>Pseudomonadota</taxon>
        <taxon>Alphaproteobacteria</taxon>
        <taxon>Sphingomonadales</taxon>
        <taxon>Sphingomonadaceae</taxon>
        <taxon>Sphingorhabdus</taxon>
    </lineage>
</organism>
<name>A0A1L3JAB7_9SPHN</name>
<dbReference type="Gene3D" id="3.30.2010.10">
    <property type="entry name" value="Metalloproteases ('zincins'), catalytic domain"/>
    <property type="match status" value="1"/>
</dbReference>
<accession>A0A1L3JAB7</accession>
<dbReference type="InterPro" id="IPR001915">
    <property type="entry name" value="Peptidase_M48"/>
</dbReference>
<dbReference type="InterPro" id="IPR051156">
    <property type="entry name" value="Mito/Outer_Membr_Metalloprot"/>
</dbReference>
<dbReference type="GO" id="GO:0046872">
    <property type="term" value="F:metal ion binding"/>
    <property type="evidence" value="ECO:0007669"/>
    <property type="project" value="UniProtKB-KW"/>
</dbReference>
<dbReference type="RefSeq" id="WP_072558724.1">
    <property type="nucleotide sequence ID" value="NZ_CP018154.1"/>
</dbReference>
<evidence type="ECO:0000256" key="5">
    <source>
        <dbReference type="ARBA" id="ARBA00023049"/>
    </source>
</evidence>
<dbReference type="GO" id="GO:0051603">
    <property type="term" value="P:proteolysis involved in protein catabolic process"/>
    <property type="evidence" value="ECO:0007669"/>
    <property type="project" value="TreeGrafter"/>
</dbReference>
<evidence type="ECO:0000256" key="4">
    <source>
        <dbReference type="ARBA" id="ARBA00022833"/>
    </source>
</evidence>
<reference evidence="8 9" key="1">
    <citation type="submission" date="2016-11" db="EMBL/GenBank/DDBJ databases">
        <title>Sphingorhabdus sp. LPB0140, isolated from marine environment.</title>
        <authorList>
            <person name="Kim E."/>
            <person name="Yi H."/>
        </authorList>
    </citation>
    <scope>NUCLEOTIDE SEQUENCE [LARGE SCALE GENOMIC DNA]</scope>
    <source>
        <strain evidence="8 9">LPB0140</strain>
    </source>
</reference>
<comment type="cofactor">
    <cofactor evidence="6">
        <name>Zn(2+)</name>
        <dbReference type="ChEBI" id="CHEBI:29105"/>
    </cofactor>
    <text evidence="6">Binds 1 zinc ion per subunit.</text>
</comment>
<dbReference type="AlphaFoldDB" id="A0A1L3JAB7"/>
<evidence type="ECO:0000256" key="6">
    <source>
        <dbReference type="RuleBase" id="RU003983"/>
    </source>
</evidence>
<gene>
    <name evidence="8" type="ORF">LPB140_03775</name>
</gene>
<dbReference type="GO" id="GO:0016020">
    <property type="term" value="C:membrane"/>
    <property type="evidence" value="ECO:0007669"/>
    <property type="project" value="TreeGrafter"/>
</dbReference>
<feature type="domain" description="Peptidase M48" evidence="7">
    <location>
        <begin position="155"/>
        <end position="334"/>
    </location>
</feature>
<dbReference type="GO" id="GO:0004222">
    <property type="term" value="F:metalloendopeptidase activity"/>
    <property type="evidence" value="ECO:0007669"/>
    <property type="project" value="InterPro"/>
</dbReference>
<proteinExistence type="inferred from homology"/>
<sequence>MTDIFFTCWHYTGQDANRRNVEIETVGSTFWLNETELRHGPFRFDELYFQSSNKNGTVYSHRDLDGWRLGVAGPVPEDLKSRLPATITYGHWIDRLGLGKASIALLGISAVAAAIISYSPQWLAPLVPDVVDEKIGDAIVGDFGGRFCYTPEGRRALDKLARKIEPDNKDLKINVAKIEMMNAVAMPGKNVILFQGLLDQSKSVEEVSGVLAHEIGHVRENHVMQGLLRQFGLSVLTGGMDSTGGQMLGSILALGYSRSAEAEADQYSIKAMEKANISPKDTADFFGKLAKLSGELEKGKKSGADKSDGADKIGKTVSYLSSHPASLSRQKEFENSIQKNHAYENALSASEWNDLKSMCDKDKNAKSSVGITNF</sequence>
<keyword evidence="9" id="KW-1185">Reference proteome</keyword>
<dbReference type="Pfam" id="PF01435">
    <property type="entry name" value="Peptidase_M48"/>
    <property type="match status" value="1"/>
</dbReference>
<dbReference type="EMBL" id="CP018154">
    <property type="protein sequence ID" value="APG62075.1"/>
    <property type="molecule type" value="Genomic_DNA"/>
</dbReference>
<evidence type="ECO:0000256" key="2">
    <source>
        <dbReference type="ARBA" id="ARBA00022723"/>
    </source>
</evidence>
<dbReference type="STRING" id="1913578.LPB140_03775"/>
<keyword evidence="1 6" id="KW-0645">Protease</keyword>
<dbReference type="OrthoDB" id="9810445at2"/>
<keyword evidence="4 6" id="KW-0862">Zinc</keyword>
<dbReference type="PANTHER" id="PTHR22726">
    <property type="entry name" value="METALLOENDOPEPTIDASE OMA1"/>
    <property type="match status" value="1"/>
</dbReference>
<evidence type="ECO:0000259" key="7">
    <source>
        <dbReference type="Pfam" id="PF01435"/>
    </source>
</evidence>
<protein>
    <recommendedName>
        <fullName evidence="7">Peptidase M48 domain-containing protein</fullName>
    </recommendedName>
</protein>
<keyword evidence="3 6" id="KW-0378">Hydrolase</keyword>
<evidence type="ECO:0000313" key="9">
    <source>
        <dbReference type="Proteomes" id="UP000242561"/>
    </source>
</evidence>
<evidence type="ECO:0000256" key="3">
    <source>
        <dbReference type="ARBA" id="ARBA00022801"/>
    </source>
</evidence>
<evidence type="ECO:0000313" key="8">
    <source>
        <dbReference type="EMBL" id="APG62075.1"/>
    </source>
</evidence>
<dbReference type="CDD" id="cd07332">
    <property type="entry name" value="M48C_Oma1_like"/>
    <property type="match status" value="1"/>
</dbReference>
<dbReference type="PANTHER" id="PTHR22726:SF1">
    <property type="entry name" value="METALLOENDOPEPTIDASE OMA1, MITOCHONDRIAL"/>
    <property type="match status" value="1"/>
</dbReference>
<evidence type="ECO:0000256" key="1">
    <source>
        <dbReference type="ARBA" id="ARBA00022670"/>
    </source>
</evidence>
<dbReference type="KEGG" id="sphl:LPB140_03775"/>